<accession>A0A090VJA1</accession>
<sequence>MINFNPFYDNSLPKQVRQYFSKNKNEFDRVFMSTGVKTAEEFK</sequence>
<proteinExistence type="predicted"/>
<protein>
    <submittedName>
        <fullName evidence="1">Uncharacterized protein</fullName>
    </submittedName>
</protein>
<comment type="caution">
    <text evidence="1">The sequence shown here is derived from an EMBL/GenBank/DDBJ whole genome shotgun (WGS) entry which is preliminary data.</text>
</comment>
<organism evidence="1 2">
    <name type="scientific">Algibacter lectus</name>
    <dbReference type="NCBI Taxonomy" id="221126"/>
    <lineage>
        <taxon>Bacteria</taxon>
        <taxon>Pseudomonadati</taxon>
        <taxon>Bacteroidota</taxon>
        <taxon>Flavobacteriia</taxon>
        <taxon>Flavobacteriales</taxon>
        <taxon>Flavobacteriaceae</taxon>
        <taxon>Algibacter</taxon>
    </lineage>
</organism>
<gene>
    <name evidence="1" type="ORF">JCM19300_3141</name>
</gene>
<evidence type="ECO:0000313" key="2">
    <source>
        <dbReference type="Proteomes" id="UP000029644"/>
    </source>
</evidence>
<reference evidence="1 2" key="1">
    <citation type="journal article" date="2014" name="Genome Announc.">
        <title>Draft Genome Sequences of Marine Flavobacterium Algibacter lectus Strains SS8 and NR4.</title>
        <authorList>
            <person name="Takatani N."/>
            <person name="Nakanishi M."/>
            <person name="Meirelles P."/>
            <person name="Mino S."/>
            <person name="Suda W."/>
            <person name="Oshima K."/>
            <person name="Hattori M."/>
            <person name="Ohkuma M."/>
            <person name="Hosokawa M."/>
            <person name="Miyashita K."/>
            <person name="Thompson F.L."/>
            <person name="Niwa A."/>
            <person name="Sawabe T."/>
            <person name="Sawabe T."/>
        </authorList>
    </citation>
    <scope>NUCLEOTIDE SEQUENCE [LARGE SCALE GENOMIC DNA]</scope>
    <source>
        <strain evidence="1 2">JCM 19300</strain>
    </source>
</reference>
<name>A0A090VJA1_9FLAO</name>
<dbReference type="Proteomes" id="UP000029644">
    <property type="component" value="Unassembled WGS sequence"/>
</dbReference>
<dbReference type="AlphaFoldDB" id="A0A090VJA1"/>
<evidence type="ECO:0000313" key="1">
    <source>
        <dbReference type="EMBL" id="GAL64821.1"/>
    </source>
</evidence>
<dbReference type="EMBL" id="BBNQ01000023">
    <property type="protein sequence ID" value="GAL64821.1"/>
    <property type="molecule type" value="Genomic_DNA"/>
</dbReference>